<sequence length="360" mass="36819">MTSLAGSSGIPAWALAGGLALLAVLLTGPVSALLARAHWPSRSPRAALVLWQAVCLGAGLSLVGAGVVIAVEPLGHNLATALITAGRSLLLDGTWPAAVQGWRLAAGIASAVIAAVLFSVLVRSAVLTVRRRRAHRQVLDLLTRPSVRAAPAGTGPAATTHERDAVLAGAVDVSILDDDRALAYTVPGWHSRIVLTAGLVTLLRADELTGVIEHERAHLRSRHDLVALPFQAWAVTLGRIPGVRAARAAAAGLIEMLADDAAVTRMASAPGGPDRRRILAGALARVALAGGAEVEPDAEPAGSPVAADHGPGPAGPSGVAGRVQRLLQERPPARSTAVLTYAVALVLVATPTVLLVIGWR</sequence>
<evidence type="ECO:0000256" key="3">
    <source>
        <dbReference type="ARBA" id="ARBA00022801"/>
    </source>
</evidence>
<proteinExistence type="inferred from homology"/>
<dbReference type="GO" id="GO:0004222">
    <property type="term" value="F:metalloendopeptidase activity"/>
    <property type="evidence" value="ECO:0007669"/>
    <property type="project" value="InterPro"/>
</dbReference>
<gene>
    <name evidence="10" type="ORF">JL106_07420</name>
</gene>
<keyword evidence="3 6" id="KW-0378">Hydrolase</keyword>
<comment type="cofactor">
    <cofactor evidence="6">
        <name>Zn(2+)</name>
        <dbReference type="ChEBI" id="CHEBI:29105"/>
    </cofactor>
    <text evidence="6">Binds 1 zinc ion per subunit.</text>
</comment>
<evidence type="ECO:0000256" key="5">
    <source>
        <dbReference type="ARBA" id="ARBA00023049"/>
    </source>
</evidence>
<comment type="caution">
    <text evidence="10">The sequence shown here is derived from an EMBL/GenBank/DDBJ whole genome shotgun (WGS) entry which is preliminary data.</text>
</comment>
<evidence type="ECO:0000256" key="8">
    <source>
        <dbReference type="SAM" id="Phobius"/>
    </source>
</evidence>
<dbReference type="Proteomes" id="UP000663792">
    <property type="component" value="Unassembled WGS sequence"/>
</dbReference>
<feature type="transmembrane region" description="Helical" evidence="8">
    <location>
        <begin position="47"/>
        <end position="71"/>
    </location>
</feature>
<keyword evidence="8" id="KW-1133">Transmembrane helix</keyword>
<dbReference type="Pfam" id="PF01435">
    <property type="entry name" value="Peptidase_M48"/>
    <property type="match status" value="1"/>
</dbReference>
<reference evidence="10" key="1">
    <citation type="submission" date="2021-01" db="EMBL/GenBank/DDBJ databases">
        <title>YIM 132084 draft genome.</title>
        <authorList>
            <person name="An D."/>
        </authorList>
    </citation>
    <scope>NUCLEOTIDE SEQUENCE</scope>
    <source>
        <strain evidence="10">YIM 132084</strain>
    </source>
</reference>
<keyword evidence="5 6" id="KW-0482">Metalloprotease</keyword>
<dbReference type="PANTHER" id="PTHR34978:SF3">
    <property type="entry name" value="SLR0241 PROTEIN"/>
    <property type="match status" value="1"/>
</dbReference>
<organism evidence="10 11">
    <name type="scientific">Nakamurella leprariae</name>
    <dbReference type="NCBI Taxonomy" id="2803911"/>
    <lineage>
        <taxon>Bacteria</taxon>
        <taxon>Bacillati</taxon>
        <taxon>Actinomycetota</taxon>
        <taxon>Actinomycetes</taxon>
        <taxon>Nakamurellales</taxon>
        <taxon>Nakamurellaceae</taxon>
        <taxon>Nakamurella</taxon>
    </lineage>
</organism>
<keyword evidence="2" id="KW-0479">Metal-binding</keyword>
<keyword evidence="8" id="KW-0812">Transmembrane</keyword>
<evidence type="ECO:0000256" key="7">
    <source>
        <dbReference type="SAM" id="MobiDB-lite"/>
    </source>
</evidence>
<evidence type="ECO:0000256" key="4">
    <source>
        <dbReference type="ARBA" id="ARBA00022833"/>
    </source>
</evidence>
<protein>
    <submittedName>
        <fullName evidence="10">M56 family metallopeptidase</fullName>
    </submittedName>
</protein>
<name>A0A939BYY5_9ACTN</name>
<dbReference type="RefSeq" id="WP_205260024.1">
    <property type="nucleotide sequence ID" value="NZ_JAERWK010000008.1"/>
</dbReference>
<dbReference type="PANTHER" id="PTHR34978">
    <property type="entry name" value="POSSIBLE SENSOR-TRANSDUCER PROTEIN BLAR"/>
    <property type="match status" value="1"/>
</dbReference>
<evidence type="ECO:0000256" key="2">
    <source>
        <dbReference type="ARBA" id="ARBA00022723"/>
    </source>
</evidence>
<dbReference type="GO" id="GO:0046872">
    <property type="term" value="F:metal ion binding"/>
    <property type="evidence" value="ECO:0007669"/>
    <property type="project" value="UniProtKB-KW"/>
</dbReference>
<evidence type="ECO:0000259" key="9">
    <source>
        <dbReference type="Pfam" id="PF01435"/>
    </source>
</evidence>
<dbReference type="InterPro" id="IPR001915">
    <property type="entry name" value="Peptidase_M48"/>
</dbReference>
<dbReference type="InterPro" id="IPR052173">
    <property type="entry name" value="Beta-lactam_resp_regulator"/>
</dbReference>
<keyword evidence="11" id="KW-1185">Reference proteome</keyword>
<feature type="transmembrane region" description="Helical" evidence="8">
    <location>
        <begin position="12"/>
        <end position="35"/>
    </location>
</feature>
<feature type="domain" description="Peptidase M48" evidence="9">
    <location>
        <begin position="176"/>
        <end position="252"/>
    </location>
</feature>
<evidence type="ECO:0000256" key="6">
    <source>
        <dbReference type="RuleBase" id="RU003983"/>
    </source>
</evidence>
<feature type="transmembrane region" description="Helical" evidence="8">
    <location>
        <begin position="104"/>
        <end position="126"/>
    </location>
</feature>
<dbReference type="Gene3D" id="3.30.2010.10">
    <property type="entry name" value="Metalloproteases ('zincins'), catalytic domain"/>
    <property type="match status" value="1"/>
</dbReference>
<keyword evidence="4 6" id="KW-0862">Zinc</keyword>
<keyword evidence="1 6" id="KW-0645">Protease</keyword>
<feature type="transmembrane region" description="Helical" evidence="8">
    <location>
        <begin position="338"/>
        <end position="359"/>
    </location>
</feature>
<accession>A0A939BYY5</accession>
<dbReference type="EMBL" id="JAERWK010000008">
    <property type="protein sequence ID" value="MBM9467111.1"/>
    <property type="molecule type" value="Genomic_DNA"/>
</dbReference>
<evidence type="ECO:0000313" key="11">
    <source>
        <dbReference type="Proteomes" id="UP000663792"/>
    </source>
</evidence>
<evidence type="ECO:0000313" key="10">
    <source>
        <dbReference type="EMBL" id="MBM9467111.1"/>
    </source>
</evidence>
<dbReference type="AlphaFoldDB" id="A0A939BYY5"/>
<evidence type="ECO:0000256" key="1">
    <source>
        <dbReference type="ARBA" id="ARBA00022670"/>
    </source>
</evidence>
<keyword evidence="8" id="KW-0472">Membrane</keyword>
<dbReference type="GO" id="GO:0006508">
    <property type="term" value="P:proteolysis"/>
    <property type="evidence" value="ECO:0007669"/>
    <property type="project" value="UniProtKB-KW"/>
</dbReference>
<comment type="similarity">
    <text evidence="6">Belongs to the peptidase M48 family.</text>
</comment>
<feature type="region of interest" description="Disordered" evidence="7">
    <location>
        <begin position="294"/>
        <end position="319"/>
    </location>
</feature>
<dbReference type="CDD" id="cd07326">
    <property type="entry name" value="M56_BlaR1_MecR1_like"/>
    <property type="match status" value="1"/>
</dbReference>